<dbReference type="PANTHER" id="PTHR22767:SF3">
    <property type="entry name" value="N-ALPHA-ACETYLTRANSFERASE 25, NATB AUXILIARY SUBUNIT"/>
    <property type="match status" value="1"/>
</dbReference>
<dbReference type="Pfam" id="PF09797">
    <property type="entry name" value="NatB_MDM20"/>
    <property type="match status" value="1"/>
</dbReference>
<dbReference type="EMBL" id="OZ037946">
    <property type="protein sequence ID" value="CAL1704663.1"/>
    <property type="molecule type" value="Genomic_DNA"/>
</dbReference>
<dbReference type="PANTHER" id="PTHR22767">
    <property type="entry name" value="N-TERMINAL ACETYLTRANSFERASE-RELATED"/>
    <property type="match status" value="1"/>
</dbReference>
<evidence type="ECO:0000256" key="1">
    <source>
        <dbReference type="ARBA" id="ARBA00006298"/>
    </source>
</evidence>
<dbReference type="InterPro" id="IPR019183">
    <property type="entry name" value="NAA25_NatB_aux_su"/>
</dbReference>
<comment type="similarity">
    <text evidence="1">Belongs to the MDM20/NAA25 family.</text>
</comment>
<evidence type="ECO:0000313" key="4">
    <source>
        <dbReference type="Proteomes" id="UP001497453"/>
    </source>
</evidence>
<evidence type="ECO:0000313" key="3">
    <source>
        <dbReference type="EMBL" id="CAL1704663.1"/>
    </source>
</evidence>
<sequence>MSTALDRQIRPIYDALDTQSNKSAVLACNKVLKKQPNNVLVKALKALALVRLQKVEESLLLADEVLAKKPTDDGVLTAMMHVLRGLGRHSDIVAMFETAYKQHPQNEDLGTQTFFANVRVGNWKAAQQVATKMHKQFQDDRYLYWSIFSAVLQANDMATPEALRPVLLKLALRLISSGNTPSYFNPDRFYVHLLILRELEMYDDAATLLNHEIGQKICETSLVCDEIRRDIMKLKGACKQEGEQAKVKILEKKDRNWLEFLSLLDATFWDIASTSEPASEDVKAAVTEEIAKTRKVFSEAATVDGLKDRSGLLALLELEKRTKSHGLWTDACEIRMMAENYFSQFGDKACCYEDLLPYLAFEGEELEQWTSFLNSRKSFDTPDTLQRSINVYKLLRYNLTSAELTPELELARAQEYIKVYLDGLKFGVNLPDTELQPADDFAILVGHAYVSLWKLTGEESHLQSAAATLEYASARSKQSYRIRLLLIRIYHLLGAPALALDHYRLMNVKQVQTDTLSHLILSRAAMWSLAPLGDITYMSECMEASQIYMSNSTEVCNLLLILFAIVMTNIQTAEFIARAFSTERYSQIIDFIEFEDRLDNSLQRDLMKVEHVRMRVAHEPLNAELVDMELIELKFIFDRIHHDNRDFEVIPNYQPRCQPSFNEQTLPLKPPGAGWLSAYLKVYIRAFQEASDLDETVEDKLLIGDRPKPSNDPENQLPLRERLVKKRQEEIDDLSEDEKLFYEYTLALSEWVGPYHDYVRPPPSALLAEAAKSNDLKPGHPLKSMAAAANGSATNGHSKKDEEPPAVKESPELIPKFFDDMKSRFDAVISGTALPSELLHIVATTQEAYLLFALETVRFKPNSIIKQYKFGQLAQSFKDLRVKASSILNEMSTVLAKLGEEVATPDGRKAFVQASSSIQDSSGFDHDFVLGVAKKTTDARKQTYEGIAKGLAKVVKNHS</sequence>
<dbReference type="SUPFAM" id="SSF48452">
    <property type="entry name" value="TPR-like"/>
    <property type="match status" value="1"/>
</dbReference>
<reference evidence="4" key="1">
    <citation type="submission" date="2024-04" db="EMBL/GenBank/DDBJ databases">
        <authorList>
            <person name="Shaw F."/>
            <person name="Minotto A."/>
        </authorList>
    </citation>
    <scope>NUCLEOTIDE SEQUENCE [LARGE SCALE GENOMIC DNA]</scope>
</reference>
<feature type="compositionally biased region" description="Basic and acidic residues" evidence="2">
    <location>
        <begin position="798"/>
        <end position="809"/>
    </location>
</feature>
<dbReference type="Gene3D" id="1.25.40.1040">
    <property type="match status" value="1"/>
</dbReference>
<accession>A0ABP1DCC4</accession>
<dbReference type="InterPro" id="IPR011990">
    <property type="entry name" value="TPR-like_helical_dom_sf"/>
</dbReference>
<evidence type="ECO:0008006" key="5">
    <source>
        <dbReference type="Google" id="ProtNLM"/>
    </source>
</evidence>
<gene>
    <name evidence="3" type="ORF">GFSPODELE1_LOCUS5089</name>
</gene>
<protein>
    <recommendedName>
        <fullName evidence="5">Actin cytoskeleton organization protein</fullName>
    </recommendedName>
</protein>
<dbReference type="Proteomes" id="UP001497453">
    <property type="component" value="Chromosome 3"/>
</dbReference>
<name>A0ABP1DCC4_9APHY</name>
<proteinExistence type="inferred from homology"/>
<evidence type="ECO:0000256" key="2">
    <source>
        <dbReference type="SAM" id="MobiDB-lite"/>
    </source>
</evidence>
<keyword evidence="4" id="KW-1185">Reference proteome</keyword>
<organism evidence="3 4">
    <name type="scientific">Somion occarium</name>
    <dbReference type="NCBI Taxonomy" id="3059160"/>
    <lineage>
        <taxon>Eukaryota</taxon>
        <taxon>Fungi</taxon>
        <taxon>Dikarya</taxon>
        <taxon>Basidiomycota</taxon>
        <taxon>Agaricomycotina</taxon>
        <taxon>Agaricomycetes</taxon>
        <taxon>Polyporales</taxon>
        <taxon>Cerrenaceae</taxon>
        <taxon>Somion</taxon>
    </lineage>
</organism>
<feature type="region of interest" description="Disordered" evidence="2">
    <location>
        <begin position="778"/>
        <end position="809"/>
    </location>
</feature>